<dbReference type="FunFam" id="2.60.40.60:FF:000002">
    <property type="entry name" value="Protocadherin alpha 2"/>
    <property type="match status" value="1"/>
</dbReference>
<dbReference type="SMART" id="SM00112">
    <property type="entry name" value="CA"/>
    <property type="match status" value="13"/>
</dbReference>
<reference evidence="16 17" key="1">
    <citation type="submission" date="2024-01" db="EMBL/GenBank/DDBJ databases">
        <title>The genome of the rayed Mediterranean limpet Patella caerulea (Linnaeus, 1758).</title>
        <authorList>
            <person name="Anh-Thu Weber A."/>
            <person name="Halstead-Nussloch G."/>
        </authorList>
    </citation>
    <scope>NUCLEOTIDE SEQUENCE [LARGE SCALE GENOMIC DNA]</scope>
    <source>
        <strain evidence="16">AATW-2023a</strain>
        <tissue evidence="16">Whole specimen</tissue>
    </source>
</reference>
<dbReference type="Pfam" id="PF00028">
    <property type="entry name" value="Cadherin"/>
    <property type="match status" value="10"/>
</dbReference>
<dbReference type="InterPro" id="IPR015919">
    <property type="entry name" value="Cadherin-like_sf"/>
</dbReference>
<keyword evidence="2" id="KW-0245">EGF-like domain</keyword>
<evidence type="ECO:0000256" key="13">
    <source>
        <dbReference type="SAM" id="Phobius"/>
    </source>
</evidence>
<dbReference type="SUPFAM" id="SSF49313">
    <property type="entry name" value="Cadherin-like"/>
    <property type="match status" value="13"/>
</dbReference>
<name>A0AAN8J6H2_PATCE</name>
<keyword evidence="9 13" id="KW-0472">Membrane</keyword>
<feature type="domain" description="Cadherin" evidence="15">
    <location>
        <begin position="714"/>
        <end position="820"/>
    </location>
</feature>
<dbReference type="GO" id="GO:0005886">
    <property type="term" value="C:plasma membrane"/>
    <property type="evidence" value="ECO:0007669"/>
    <property type="project" value="InterPro"/>
</dbReference>
<gene>
    <name evidence="16" type="ORF">SNE40_019117</name>
</gene>
<keyword evidence="7" id="KW-0130">Cell adhesion</keyword>
<evidence type="ECO:0000256" key="1">
    <source>
        <dbReference type="ARBA" id="ARBA00004167"/>
    </source>
</evidence>
<feature type="domain" description="Cadherin" evidence="15">
    <location>
        <begin position="945"/>
        <end position="1046"/>
    </location>
</feature>
<feature type="domain" description="Cadherin" evidence="15">
    <location>
        <begin position="1047"/>
        <end position="1154"/>
    </location>
</feature>
<evidence type="ECO:0000256" key="2">
    <source>
        <dbReference type="ARBA" id="ARBA00022536"/>
    </source>
</evidence>
<feature type="signal peptide" evidence="14">
    <location>
        <begin position="1"/>
        <end position="30"/>
    </location>
</feature>
<feature type="domain" description="Cadherin" evidence="15">
    <location>
        <begin position="821"/>
        <end position="943"/>
    </location>
</feature>
<comment type="caution">
    <text evidence="16">The sequence shown here is derived from an EMBL/GenBank/DDBJ whole genome shotgun (WGS) entry which is preliminary data.</text>
</comment>
<dbReference type="EMBL" id="JAZGQO010000014">
    <property type="protein sequence ID" value="KAK6170815.1"/>
    <property type="molecule type" value="Genomic_DNA"/>
</dbReference>
<feature type="chain" id="PRO_5042886113" description="Cadherin domain-containing protein" evidence="14">
    <location>
        <begin position="31"/>
        <end position="1912"/>
    </location>
</feature>
<keyword evidence="11" id="KW-0325">Glycoprotein</keyword>
<evidence type="ECO:0000256" key="9">
    <source>
        <dbReference type="ARBA" id="ARBA00023136"/>
    </source>
</evidence>
<feature type="domain" description="Cadherin" evidence="15">
    <location>
        <begin position="46"/>
        <end position="145"/>
    </location>
</feature>
<dbReference type="PROSITE" id="PS50268">
    <property type="entry name" value="CADHERIN_2"/>
    <property type="match status" value="13"/>
</dbReference>
<dbReference type="PROSITE" id="PS00232">
    <property type="entry name" value="CADHERIN_1"/>
    <property type="match status" value="4"/>
</dbReference>
<dbReference type="Proteomes" id="UP001347796">
    <property type="component" value="Unassembled WGS sequence"/>
</dbReference>
<proteinExistence type="predicted"/>
<sequence length="1912" mass="212365">MAGWSPFQNRINQRFLSVLLLSIVIQLVTANNPPQLIKFESALIWPEDTAVGTILGNLTGVDIDGPAPLEFKTDTTDTGNLVELSQPRDLGSDTRIVDIKLKAVLDRDYEPSERQLFFKVSDGTSEIPAKITLFIRDVNDVKPQFKNLPYKATVNESVSPNTVMFMGVTADDPDNGRGGTVQYSMETDAQAADEDYRTTFEIDPISGNITVKKPLNYEKHNFYQFKIKAVDGIGLEAEAADFVVTVLDVQDTPPYFVNLPYSAEVNESVSIGTSILQVSGLDGDRGVPNDLTYSFLRDVNVFGTGDYEKFNIDSSTGVITVKSPLDRDSQEVRNRGGVYAMYVKASEIVPANQVNNGLKTASTLVTITVEDVNDNSPVFNKINYQAQILENMQNGVPVTFVDDVMRVSDIDQGTNSHFVLSVEQNGQPYDDFTPLPQEIYSESTILLRVNNSTNLDYEKNSEIIFQVIAREVDTVEKRSSTATVTVTVEDMNDNAPVFPNQTYVVQVEENTDINTVIQTIQATDADDGIFGNITYSLRGGNNKFGIDNQTGGIYIASTLDREETDEYYLTAEAIDGGGLRTPVEVKVVIEDMNDQKPVFRRQEYEAILRESDSDFLRPLFVEATDDDQINTANSIVKYRITETPANLQNNFTINPDNGHITITTPIDYEKLDQSLNSVIILKVEAIDQGSQPLASTVNVSIVMEDLNDNAPVFEQNKYSAIVPENSTEGTVLLEVKATDLDGISPNNEFIYRIESGALDKFRINFATGELTVETGAKLNREEKDVYVMNVSAIDKGTPPQTGRCTVVVNLTDVNDEIPIFQQPSQTVTIPENATIGDAFLTYAATDADLNSELSYQIIKDGYKAYNDRNEEVDVNSNNITDYFNVIPNTGVVYVSAKLDREIAERIILKILATDLEAWSPKIQAATATLTVLLEDSNDNAPVFKPSSTYVVNISEGQEMESEALRVEAVDPDKNQQVTYDLDTIGDVNFKIDQQTGIIRIKKKLDRELEPSLTFVVVARDNGNTPMSSTATVSVSVLDINDNAPIFLPHPQIYNVGEDAPTGTEVGKVKATDPDDGAFGEVFYLLEGIDSDGTFDIDEDQGVITVSKELDREVKAEYSLVVVATDNKANPKDQRSNRTTVTIQLDDINDNAPQYNLNILPSAKFVRESATVGTIVVNILATDKDKGENGTVQYFLTGDTNATNAQGQAIFKVDQISGIMTVNADLRTATGVRYVTVNATDKGNPSQYNTTVLDFTIIDDNDDPPTFIRPDPSNPLVVIEEGQPVNTTIIIISATDDDQGENGQVVYSIIQSKTKQDWKKFHLDSISGRISNKEVLDRETQKFYELQVRATDRGTPRNYSTDLSMTIEVKDVNDQEPEFDRSKIETPYKMNVLEESNTECVGNVSIAEDKDFDSNFTIICYYILSTSLNDTFTLSPSGNLCLKNSIDRETTPYVYLVIQASSNCYEDRSYTIIPQNAAVPPEYNDQDPTLLWVNVSITDINDNSPKFKMKELALGITKTTQFGSFVYNLKNEVIDADSQAYGINQFSLISIDIQPEELRNELDGQVPFVLFPNGTVKTNTYFRSTMFGYFILSLVASDKGNKNDTANLRISLINDNQRLKVVFRERVEKVGKFRDDFASELQNITGYRIVVDKVQTHENDAGKPEIDKTDMFIHGEDLSTNEVVPANDLLRKIDYNAERMVSILNDYNVLTIIPTYIETSNDETEKKLRMALILVSVILGALVIILIIAFYTSRRKYQRKLKAATAMAYVSNGNGKGSQDSDLYKLEMPGTNIHSYENANPIYLEKILLGEMDGDGQNSLDENAIETNPSYDEQEVSMNIFPEDKDQTNVEGTTDLYLKAALKEHETSKNLKNSDINKNIPNGKIKIKNGHALEPLADLSTTRNIDGLQTTEI</sequence>
<feature type="domain" description="Cadherin" evidence="15">
    <location>
        <begin position="146"/>
        <end position="256"/>
    </location>
</feature>
<organism evidence="16 17">
    <name type="scientific">Patella caerulea</name>
    <name type="common">Rayed Mediterranean limpet</name>
    <dbReference type="NCBI Taxonomy" id="87958"/>
    <lineage>
        <taxon>Eukaryota</taxon>
        <taxon>Metazoa</taxon>
        <taxon>Spiralia</taxon>
        <taxon>Lophotrochozoa</taxon>
        <taxon>Mollusca</taxon>
        <taxon>Gastropoda</taxon>
        <taxon>Patellogastropoda</taxon>
        <taxon>Patelloidea</taxon>
        <taxon>Patellidae</taxon>
        <taxon>Patella</taxon>
    </lineage>
</organism>
<keyword evidence="8 13" id="KW-1133">Transmembrane helix</keyword>
<feature type="domain" description="Cadherin" evidence="15">
    <location>
        <begin position="380"/>
        <end position="498"/>
    </location>
</feature>
<evidence type="ECO:0000256" key="6">
    <source>
        <dbReference type="ARBA" id="ARBA00022837"/>
    </source>
</evidence>
<evidence type="ECO:0000256" key="5">
    <source>
        <dbReference type="ARBA" id="ARBA00022737"/>
    </source>
</evidence>
<feature type="domain" description="Cadherin" evidence="15">
    <location>
        <begin position="257"/>
        <end position="379"/>
    </location>
</feature>
<keyword evidence="6 12" id="KW-0106">Calcium</keyword>
<evidence type="ECO:0000313" key="17">
    <source>
        <dbReference type="Proteomes" id="UP001347796"/>
    </source>
</evidence>
<evidence type="ECO:0000256" key="4">
    <source>
        <dbReference type="ARBA" id="ARBA00022729"/>
    </source>
</evidence>
<dbReference type="GO" id="GO:0007156">
    <property type="term" value="P:homophilic cell adhesion via plasma membrane adhesion molecules"/>
    <property type="evidence" value="ECO:0007669"/>
    <property type="project" value="InterPro"/>
</dbReference>
<protein>
    <recommendedName>
        <fullName evidence="15">Cadherin domain-containing protein</fullName>
    </recommendedName>
</protein>
<feature type="domain" description="Cadherin" evidence="15">
    <location>
        <begin position="600"/>
        <end position="713"/>
    </location>
</feature>
<dbReference type="PANTHER" id="PTHR24025:SF23">
    <property type="entry name" value="NEURAL-CADHERIN"/>
    <property type="match status" value="1"/>
</dbReference>
<evidence type="ECO:0000256" key="7">
    <source>
        <dbReference type="ARBA" id="ARBA00022889"/>
    </source>
</evidence>
<feature type="domain" description="Cadherin" evidence="15">
    <location>
        <begin position="499"/>
        <end position="599"/>
    </location>
</feature>
<comment type="subcellular location">
    <subcellularLocation>
        <location evidence="1">Membrane</location>
        <topology evidence="1">Single-pass membrane protein</topology>
    </subcellularLocation>
</comment>
<dbReference type="PANTHER" id="PTHR24025">
    <property type="entry name" value="DESMOGLEIN FAMILY MEMBER"/>
    <property type="match status" value="1"/>
</dbReference>
<feature type="domain" description="Cadherin" evidence="15">
    <location>
        <begin position="1270"/>
        <end position="1378"/>
    </location>
</feature>
<feature type="domain" description="Cadherin" evidence="15">
    <location>
        <begin position="1383"/>
        <end position="1506"/>
    </location>
</feature>
<keyword evidence="10" id="KW-1015">Disulfide bond</keyword>
<evidence type="ECO:0000256" key="8">
    <source>
        <dbReference type="ARBA" id="ARBA00022989"/>
    </source>
</evidence>
<accession>A0AAN8J6H2</accession>
<feature type="domain" description="Cadherin" evidence="15">
    <location>
        <begin position="1165"/>
        <end position="1266"/>
    </location>
</feature>
<feature type="transmembrane region" description="Helical" evidence="13">
    <location>
        <begin position="1729"/>
        <end position="1751"/>
    </location>
</feature>
<dbReference type="InterPro" id="IPR002126">
    <property type="entry name" value="Cadherin-like_dom"/>
</dbReference>
<keyword evidence="4 14" id="KW-0732">Signal</keyword>
<dbReference type="Gene3D" id="2.60.40.60">
    <property type="entry name" value="Cadherins"/>
    <property type="match status" value="14"/>
</dbReference>
<keyword evidence="5" id="KW-0677">Repeat</keyword>
<dbReference type="CDD" id="cd11304">
    <property type="entry name" value="Cadherin_repeat"/>
    <property type="match status" value="12"/>
</dbReference>
<evidence type="ECO:0000313" key="16">
    <source>
        <dbReference type="EMBL" id="KAK6170815.1"/>
    </source>
</evidence>
<evidence type="ECO:0000256" key="3">
    <source>
        <dbReference type="ARBA" id="ARBA00022692"/>
    </source>
</evidence>
<dbReference type="GO" id="GO:0005911">
    <property type="term" value="C:cell-cell junction"/>
    <property type="evidence" value="ECO:0007669"/>
    <property type="project" value="TreeGrafter"/>
</dbReference>
<evidence type="ECO:0000256" key="12">
    <source>
        <dbReference type="PROSITE-ProRule" id="PRU00043"/>
    </source>
</evidence>
<dbReference type="InterPro" id="IPR050971">
    <property type="entry name" value="Cadherin-domain_protein"/>
</dbReference>
<dbReference type="FunFam" id="2.60.40.60:FF:000020">
    <property type="entry name" value="Dachsous cadherin-related 1b"/>
    <property type="match status" value="4"/>
</dbReference>
<evidence type="ECO:0000256" key="10">
    <source>
        <dbReference type="ARBA" id="ARBA00023157"/>
    </source>
</evidence>
<keyword evidence="3 13" id="KW-0812">Transmembrane</keyword>
<dbReference type="GO" id="GO:0005509">
    <property type="term" value="F:calcium ion binding"/>
    <property type="evidence" value="ECO:0007669"/>
    <property type="project" value="UniProtKB-UniRule"/>
</dbReference>
<dbReference type="FunFam" id="2.60.40.60:FF:000168">
    <property type="entry name" value="Cadherin-related family member 2"/>
    <property type="match status" value="1"/>
</dbReference>
<evidence type="ECO:0000256" key="14">
    <source>
        <dbReference type="SAM" id="SignalP"/>
    </source>
</evidence>
<dbReference type="FunFam" id="2.60.40.60:FF:000024">
    <property type="entry name" value="FAT atypical cadherin 3"/>
    <property type="match status" value="1"/>
</dbReference>
<evidence type="ECO:0000259" key="15">
    <source>
        <dbReference type="PROSITE" id="PS50268"/>
    </source>
</evidence>
<keyword evidence="17" id="KW-1185">Reference proteome</keyword>
<evidence type="ECO:0000256" key="11">
    <source>
        <dbReference type="ARBA" id="ARBA00023180"/>
    </source>
</evidence>
<dbReference type="InterPro" id="IPR020894">
    <property type="entry name" value="Cadherin_CS"/>
</dbReference>
<dbReference type="PRINTS" id="PR00205">
    <property type="entry name" value="CADHERIN"/>
</dbReference>